<dbReference type="InterPro" id="IPR003676">
    <property type="entry name" value="SAUR_fam"/>
</dbReference>
<name>A0A8T2QEQ3_CERRI</name>
<sequence>MANKHLARCLRSGLLQFIHRRSNHSADHQIIQQLYMQKLVTGSDVGARRISTQSPSQNSPRGLQCASAPGSSFPTPNSVFLGKERSPAAGDGVGQAIVVRGKPLIQKKCFASLQRRHPITSFKFLHCRSRSLRCISNESINGLSDAHTRWSSERRRRRSFGDDSSCKQARSSLRDSSANLKRRYAAVSLNFFILRGHFLLRSAKKSLPRRSTSLEGGSADGQVRNFAEIGRVSLLGKTKYRNSCGRGLLRRSCSTQNKKKQAPKGHVVLYVDGGSERYAVPIFCLNHPLFQDLLERTASEFGFNQQGGLVMPCCAEELEQTLCRISSIHESYELSPH</sequence>
<comment type="similarity">
    <text evidence="1">Belongs to the ARG7 family.</text>
</comment>
<dbReference type="Proteomes" id="UP000825935">
    <property type="component" value="Chromosome 35"/>
</dbReference>
<dbReference type="AlphaFoldDB" id="A0A8T2QEQ3"/>
<gene>
    <name evidence="3" type="ORF">KP509_35G040700</name>
</gene>
<protein>
    <recommendedName>
        <fullName evidence="5">Small auxin up regulated protein</fullName>
    </recommendedName>
</protein>
<feature type="compositionally biased region" description="Basic and acidic residues" evidence="2">
    <location>
        <begin position="153"/>
        <end position="165"/>
    </location>
</feature>
<organism evidence="3 4">
    <name type="scientific">Ceratopteris richardii</name>
    <name type="common">Triangle waterfern</name>
    <dbReference type="NCBI Taxonomy" id="49495"/>
    <lineage>
        <taxon>Eukaryota</taxon>
        <taxon>Viridiplantae</taxon>
        <taxon>Streptophyta</taxon>
        <taxon>Embryophyta</taxon>
        <taxon>Tracheophyta</taxon>
        <taxon>Polypodiopsida</taxon>
        <taxon>Polypodiidae</taxon>
        <taxon>Polypodiales</taxon>
        <taxon>Pteridineae</taxon>
        <taxon>Pteridaceae</taxon>
        <taxon>Parkerioideae</taxon>
        <taxon>Ceratopteris</taxon>
    </lineage>
</organism>
<comment type="caution">
    <text evidence="3">The sequence shown here is derived from an EMBL/GenBank/DDBJ whole genome shotgun (WGS) entry which is preliminary data.</text>
</comment>
<proteinExistence type="inferred from homology"/>
<feature type="region of interest" description="Disordered" evidence="2">
    <location>
        <begin position="49"/>
        <end position="70"/>
    </location>
</feature>
<dbReference type="EMBL" id="CM035440">
    <property type="protein sequence ID" value="KAH7282627.1"/>
    <property type="molecule type" value="Genomic_DNA"/>
</dbReference>
<feature type="compositionally biased region" description="Polar residues" evidence="2">
    <location>
        <begin position="50"/>
        <end position="61"/>
    </location>
</feature>
<dbReference type="GO" id="GO:0009733">
    <property type="term" value="P:response to auxin"/>
    <property type="evidence" value="ECO:0007669"/>
    <property type="project" value="InterPro"/>
</dbReference>
<evidence type="ECO:0000256" key="2">
    <source>
        <dbReference type="SAM" id="MobiDB-lite"/>
    </source>
</evidence>
<dbReference type="PANTHER" id="PTHR31374:SF32">
    <property type="entry name" value="SAUR FAMILY PROTEIN"/>
    <property type="match status" value="1"/>
</dbReference>
<dbReference type="OrthoDB" id="625231at2759"/>
<evidence type="ECO:0008006" key="5">
    <source>
        <dbReference type="Google" id="ProtNLM"/>
    </source>
</evidence>
<dbReference type="Pfam" id="PF02519">
    <property type="entry name" value="Auxin_inducible"/>
    <property type="match status" value="1"/>
</dbReference>
<dbReference type="PANTHER" id="PTHR31374">
    <property type="entry name" value="AUXIN-INDUCED PROTEIN-LIKE-RELATED"/>
    <property type="match status" value="1"/>
</dbReference>
<evidence type="ECO:0000256" key="1">
    <source>
        <dbReference type="ARBA" id="ARBA00006974"/>
    </source>
</evidence>
<reference evidence="3" key="1">
    <citation type="submission" date="2021-08" db="EMBL/GenBank/DDBJ databases">
        <title>WGS assembly of Ceratopteris richardii.</title>
        <authorList>
            <person name="Marchant D.B."/>
            <person name="Chen G."/>
            <person name="Jenkins J."/>
            <person name="Shu S."/>
            <person name="Leebens-Mack J."/>
            <person name="Grimwood J."/>
            <person name="Schmutz J."/>
            <person name="Soltis P."/>
            <person name="Soltis D."/>
            <person name="Chen Z.-H."/>
        </authorList>
    </citation>
    <scope>NUCLEOTIDE SEQUENCE</scope>
    <source>
        <strain evidence="3">Whitten #5841</strain>
        <tissue evidence="3">Leaf</tissue>
    </source>
</reference>
<accession>A0A8T2QEQ3</accession>
<evidence type="ECO:0000313" key="4">
    <source>
        <dbReference type="Proteomes" id="UP000825935"/>
    </source>
</evidence>
<feature type="region of interest" description="Disordered" evidence="2">
    <location>
        <begin position="153"/>
        <end position="172"/>
    </location>
</feature>
<evidence type="ECO:0000313" key="3">
    <source>
        <dbReference type="EMBL" id="KAH7282627.1"/>
    </source>
</evidence>
<keyword evidence="4" id="KW-1185">Reference proteome</keyword>